<name>A0A517MJ25_9BACT</name>
<dbReference type="PROSITE" id="PS51257">
    <property type="entry name" value="PROKAR_LIPOPROTEIN"/>
    <property type="match status" value="1"/>
</dbReference>
<evidence type="ECO:0000313" key="3">
    <source>
        <dbReference type="EMBL" id="QDS94858.1"/>
    </source>
</evidence>
<evidence type="ECO:0008006" key="5">
    <source>
        <dbReference type="Google" id="ProtNLM"/>
    </source>
</evidence>
<dbReference type="Proteomes" id="UP000320672">
    <property type="component" value="Chromosome"/>
</dbReference>
<protein>
    <recommendedName>
        <fullName evidence="5">Lipoprotein</fullName>
    </recommendedName>
</protein>
<feature type="region of interest" description="Disordered" evidence="1">
    <location>
        <begin position="125"/>
        <end position="148"/>
    </location>
</feature>
<reference evidence="3 4" key="1">
    <citation type="submission" date="2019-02" db="EMBL/GenBank/DDBJ databases">
        <title>Deep-cultivation of Planctomycetes and their phenomic and genomic characterization uncovers novel biology.</title>
        <authorList>
            <person name="Wiegand S."/>
            <person name="Jogler M."/>
            <person name="Boedeker C."/>
            <person name="Pinto D."/>
            <person name="Vollmers J."/>
            <person name="Rivas-Marin E."/>
            <person name="Kohn T."/>
            <person name="Peeters S.H."/>
            <person name="Heuer A."/>
            <person name="Rast P."/>
            <person name="Oberbeckmann S."/>
            <person name="Bunk B."/>
            <person name="Jeske O."/>
            <person name="Meyerdierks A."/>
            <person name="Storesund J.E."/>
            <person name="Kallscheuer N."/>
            <person name="Luecker S."/>
            <person name="Lage O.M."/>
            <person name="Pohl T."/>
            <person name="Merkel B.J."/>
            <person name="Hornburger P."/>
            <person name="Mueller R.-W."/>
            <person name="Bruemmer F."/>
            <person name="Labrenz M."/>
            <person name="Spormann A.M."/>
            <person name="Op den Camp H."/>
            <person name="Overmann J."/>
            <person name="Amann R."/>
            <person name="Jetten M.S.M."/>
            <person name="Mascher T."/>
            <person name="Medema M.H."/>
            <person name="Devos D.P."/>
            <person name="Kaster A.-K."/>
            <person name="Ovreas L."/>
            <person name="Rohde M."/>
            <person name="Galperin M.Y."/>
            <person name="Jogler C."/>
        </authorList>
    </citation>
    <scope>NUCLEOTIDE SEQUENCE [LARGE SCALE GENOMIC DNA]</scope>
    <source>
        <strain evidence="3 4">FF011L</strain>
    </source>
</reference>
<evidence type="ECO:0000313" key="4">
    <source>
        <dbReference type="Proteomes" id="UP000320672"/>
    </source>
</evidence>
<dbReference type="AlphaFoldDB" id="A0A517MJ25"/>
<evidence type="ECO:0000256" key="2">
    <source>
        <dbReference type="SAM" id="SignalP"/>
    </source>
</evidence>
<dbReference type="OrthoDB" id="285894at2"/>
<proteinExistence type="predicted"/>
<sequence length="148" mass="14589" precursor="true">MKTRILLAVMTLMAVTSSGCCFKNALFGRGASCGPCASLGPSVNLPSPGAPCASGTCGPSAYTGESGCGCEGNSSYSPGFDGGYGNGGYETGGIIDGGVIGNGLPYSDGTGWAPRNEYVVPGSQFETQGGNIPRPMVPSTPMGSASGQ</sequence>
<feature type="signal peptide" evidence="2">
    <location>
        <begin position="1"/>
        <end position="21"/>
    </location>
</feature>
<dbReference type="KEGG" id="rml:FF011L_36400"/>
<keyword evidence="4" id="KW-1185">Reference proteome</keyword>
<organism evidence="3 4">
    <name type="scientific">Roseimaritima multifibrata</name>
    <dbReference type="NCBI Taxonomy" id="1930274"/>
    <lineage>
        <taxon>Bacteria</taxon>
        <taxon>Pseudomonadati</taxon>
        <taxon>Planctomycetota</taxon>
        <taxon>Planctomycetia</taxon>
        <taxon>Pirellulales</taxon>
        <taxon>Pirellulaceae</taxon>
        <taxon>Roseimaritima</taxon>
    </lineage>
</organism>
<evidence type="ECO:0000256" key="1">
    <source>
        <dbReference type="SAM" id="MobiDB-lite"/>
    </source>
</evidence>
<keyword evidence="2" id="KW-0732">Signal</keyword>
<dbReference type="EMBL" id="CP036262">
    <property type="protein sequence ID" value="QDS94858.1"/>
    <property type="molecule type" value="Genomic_DNA"/>
</dbReference>
<dbReference type="RefSeq" id="WP_145352809.1">
    <property type="nucleotide sequence ID" value="NZ_CP036262.1"/>
</dbReference>
<feature type="chain" id="PRO_5022219914" description="Lipoprotein" evidence="2">
    <location>
        <begin position="22"/>
        <end position="148"/>
    </location>
</feature>
<gene>
    <name evidence="3" type="ORF">FF011L_36400</name>
</gene>
<accession>A0A517MJ25</accession>